<keyword evidence="1" id="KW-0732">Signal</keyword>
<sequence length="154" mass="16029">MSLLLLWLASSLLSTSADGGGGESVFQAAMHRRWQQAGEERGRDFRVCGCFGSAGARFGRHSCALAGCVAGAYCRCLPGLEEAMSQRPSVTALVPSEVGTHCWPLGVPRVAAALDDIIAASGCRSGGPEFALVGMAALLLVAFLLAESRKDSSR</sequence>
<evidence type="ECO:0000313" key="3">
    <source>
        <dbReference type="Proteomes" id="UP001497444"/>
    </source>
</evidence>
<evidence type="ECO:0000256" key="1">
    <source>
        <dbReference type="SAM" id="SignalP"/>
    </source>
</evidence>
<proteinExistence type="predicted"/>
<evidence type="ECO:0000313" key="2">
    <source>
        <dbReference type="EMBL" id="CAK9266991.1"/>
    </source>
</evidence>
<dbReference type="Proteomes" id="UP001497444">
    <property type="component" value="Chromosome 19"/>
</dbReference>
<protein>
    <submittedName>
        <fullName evidence="2">Uncharacterized protein</fullName>
    </submittedName>
</protein>
<gene>
    <name evidence="2" type="ORF">CSSPJE1EN1_LOCUS12469</name>
</gene>
<organism evidence="2 3">
    <name type="scientific">Sphagnum jensenii</name>
    <dbReference type="NCBI Taxonomy" id="128206"/>
    <lineage>
        <taxon>Eukaryota</taxon>
        <taxon>Viridiplantae</taxon>
        <taxon>Streptophyta</taxon>
        <taxon>Embryophyta</taxon>
        <taxon>Bryophyta</taxon>
        <taxon>Sphagnophytina</taxon>
        <taxon>Sphagnopsida</taxon>
        <taxon>Sphagnales</taxon>
        <taxon>Sphagnaceae</taxon>
        <taxon>Sphagnum</taxon>
    </lineage>
</organism>
<name>A0ABP0WJD3_9BRYO</name>
<feature type="signal peptide" evidence="1">
    <location>
        <begin position="1"/>
        <end position="19"/>
    </location>
</feature>
<reference evidence="2" key="1">
    <citation type="submission" date="2024-02" db="EMBL/GenBank/DDBJ databases">
        <authorList>
            <consortium name="ELIXIR-Norway"/>
            <consortium name="Elixir Norway"/>
        </authorList>
    </citation>
    <scope>NUCLEOTIDE SEQUENCE</scope>
</reference>
<feature type="chain" id="PRO_5046573062" evidence="1">
    <location>
        <begin position="20"/>
        <end position="154"/>
    </location>
</feature>
<accession>A0ABP0WJD3</accession>
<dbReference type="EMBL" id="OZ020114">
    <property type="protein sequence ID" value="CAK9266991.1"/>
    <property type="molecule type" value="Genomic_DNA"/>
</dbReference>
<keyword evidence="3" id="KW-1185">Reference proteome</keyword>